<dbReference type="PANTHER" id="PTHR11690:SF222">
    <property type="entry name" value="AMILORIDE-SENSITIVE SODIUM CHANNEL SUBUNIT GAMMA"/>
    <property type="match status" value="1"/>
</dbReference>
<evidence type="ECO:0000313" key="14">
    <source>
        <dbReference type="Proteomes" id="UP000001593"/>
    </source>
</evidence>
<dbReference type="GO" id="GO:0016020">
    <property type="term" value="C:membrane"/>
    <property type="evidence" value="ECO:0007669"/>
    <property type="project" value="UniProtKB-SubCell"/>
</dbReference>
<dbReference type="InParanoid" id="A7SA84"/>
<comment type="similarity">
    <text evidence="11">Belongs to the amiloride-sensitive sodium channel (TC 1.A.6) family.</text>
</comment>
<dbReference type="InterPro" id="IPR001873">
    <property type="entry name" value="ENaC"/>
</dbReference>
<dbReference type="KEGG" id="nve:5511089"/>
<evidence type="ECO:0000256" key="7">
    <source>
        <dbReference type="ARBA" id="ARBA00023065"/>
    </source>
</evidence>
<keyword evidence="8 12" id="KW-0472">Membrane</keyword>
<keyword evidence="5 12" id="KW-1133">Transmembrane helix</keyword>
<dbReference type="Pfam" id="PF00858">
    <property type="entry name" value="ASC"/>
    <property type="match status" value="1"/>
</dbReference>
<evidence type="ECO:0000256" key="11">
    <source>
        <dbReference type="RuleBase" id="RU000679"/>
    </source>
</evidence>
<evidence type="ECO:0000256" key="3">
    <source>
        <dbReference type="ARBA" id="ARBA00022461"/>
    </source>
</evidence>
<keyword evidence="4 11" id="KW-0812">Transmembrane</keyword>
<evidence type="ECO:0000256" key="4">
    <source>
        <dbReference type="ARBA" id="ARBA00022692"/>
    </source>
</evidence>
<sequence>MKEEAVDEMAADKDESEIKALWVTFVGTSTFHGLHYLFDALSRLRKLAWALLLLAAFTVFVRQILYGYTKLQKHEVFITTEFKPNVELTFPAVTVCNVNMMKKSHLLKTEAQTYLDGTDWRHPNMRQLYKAYNKSYNLEKAVQDYGHVYSDMIKKCQFIGQACDKVFEIRTFIDAKVTY</sequence>
<keyword evidence="3 11" id="KW-0894">Sodium channel</keyword>
<dbReference type="AlphaFoldDB" id="A7SA84"/>
<gene>
    <name evidence="13" type="ORF">NEMVEDRAFT_v1g209153</name>
</gene>
<keyword evidence="10 11" id="KW-0407">Ion channel</keyword>
<dbReference type="eggNOG" id="ENOG502SXDM">
    <property type="taxonomic scope" value="Eukaryota"/>
</dbReference>
<dbReference type="PhylomeDB" id="A7SA84"/>
<comment type="subcellular location">
    <subcellularLocation>
        <location evidence="1">Membrane</location>
        <topology evidence="1">Multi-pass membrane protein</topology>
    </subcellularLocation>
</comment>
<evidence type="ECO:0000256" key="5">
    <source>
        <dbReference type="ARBA" id="ARBA00022989"/>
    </source>
</evidence>
<accession>A7SA84</accession>
<organism evidence="13 14">
    <name type="scientific">Nematostella vectensis</name>
    <name type="common">Starlet sea anemone</name>
    <dbReference type="NCBI Taxonomy" id="45351"/>
    <lineage>
        <taxon>Eukaryota</taxon>
        <taxon>Metazoa</taxon>
        <taxon>Cnidaria</taxon>
        <taxon>Anthozoa</taxon>
        <taxon>Hexacorallia</taxon>
        <taxon>Actiniaria</taxon>
        <taxon>Edwardsiidae</taxon>
        <taxon>Nematostella</taxon>
    </lineage>
</organism>
<name>A7SA84_NEMVE</name>
<keyword evidence="14" id="KW-1185">Reference proteome</keyword>
<evidence type="ECO:0000256" key="6">
    <source>
        <dbReference type="ARBA" id="ARBA00023053"/>
    </source>
</evidence>
<feature type="transmembrane region" description="Helical" evidence="12">
    <location>
        <begin position="47"/>
        <end position="68"/>
    </location>
</feature>
<dbReference type="PANTHER" id="PTHR11690">
    <property type="entry name" value="AMILORIDE-SENSITIVE SODIUM CHANNEL-RELATED"/>
    <property type="match status" value="1"/>
</dbReference>
<dbReference type="HOGENOM" id="CLU_1505226_0_0_1"/>
<protein>
    <submittedName>
        <fullName evidence="13">Uncharacterized protein</fullName>
    </submittedName>
</protein>
<dbReference type="EMBL" id="DS469607">
    <property type="protein sequence ID" value="EDO39415.1"/>
    <property type="molecule type" value="Genomic_DNA"/>
</dbReference>
<evidence type="ECO:0000256" key="9">
    <source>
        <dbReference type="ARBA" id="ARBA00023201"/>
    </source>
</evidence>
<proteinExistence type="inferred from homology"/>
<keyword evidence="7 11" id="KW-0406">Ion transport</keyword>
<keyword evidence="9 11" id="KW-0739">Sodium transport</keyword>
<evidence type="ECO:0000256" key="1">
    <source>
        <dbReference type="ARBA" id="ARBA00004141"/>
    </source>
</evidence>
<evidence type="ECO:0000256" key="12">
    <source>
        <dbReference type="SAM" id="Phobius"/>
    </source>
</evidence>
<dbReference type="GO" id="GO:0005272">
    <property type="term" value="F:sodium channel activity"/>
    <property type="evidence" value="ECO:0007669"/>
    <property type="project" value="UniProtKB-KW"/>
</dbReference>
<keyword evidence="6" id="KW-0915">Sodium</keyword>
<evidence type="ECO:0000256" key="8">
    <source>
        <dbReference type="ARBA" id="ARBA00023136"/>
    </source>
</evidence>
<reference evidence="13 14" key="1">
    <citation type="journal article" date="2007" name="Science">
        <title>Sea anemone genome reveals ancestral eumetazoan gene repertoire and genomic organization.</title>
        <authorList>
            <person name="Putnam N.H."/>
            <person name="Srivastava M."/>
            <person name="Hellsten U."/>
            <person name="Dirks B."/>
            <person name="Chapman J."/>
            <person name="Salamov A."/>
            <person name="Terry A."/>
            <person name="Shapiro H."/>
            <person name="Lindquist E."/>
            <person name="Kapitonov V.V."/>
            <person name="Jurka J."/>
            <person name="Genikhovich G."/>
            <person name="Grigoriev I.V."/>
            <person name="Lucas S.M."/>
            <person name="Steele R.E."/>
            <person name="Finnerty J.R."/>
            <person name="Technau U."/>
            <person name="Martindale M.Q."/>
            <person name="Rokhsar D.S."/>
        </authorList>
    </citation>
    <scope>NUCLEOTIDE SEQUENCE [LARGE SCALE GENOMIC DNA]</scope>
    <source>
        <strain evidence="14">CH2 X CH6</strain>
    </source>
</reference>
<evidence type="ECO:0000256" key="10">
    <source>
        <dbReference type="ARBA" id="ARBA00023303"/>
    </source>
</evidence>
<evidence type="ECO:0000256" key="2">
    <source>
        <dbReference type="ARBA" id="ARBA00022448"/>
    </source>
</evidence>
<dbReference type="Proteomes" id="UP000001593">
    <property type="component" value="Unassembled WGS sequence"/>
</dbReference>
<feature type="transmembrane region" description="Helical" evidence="12">
    <location>
        <begin position="20"/>
        <end position="38"/>
    </location>
</feature>
<evidence type="ECO:0000313" key="13">
    <source>
        <dbReference type="EMBL" id="EDO39415.1"/>
    </source>
</evidence>
<keyword evidence="2 11" id="KW-0813">Transport</keyword>